<evidence type="ECO:0000313" key="2">
    <source>
        <dbReference type="Proteomes" id="UP001139089"/>
    </source>
</evidence>
<dbReference type="GO" id="GO:0016788">
    <property type="term" value="F:hydrolase activity, acting on ester bonds"/>
    <property type="evidence" value="ECO:0007669"/>
    <property type="project" value="InterPro"/>
</dbReference>
<reference evidence="1" key="1">
    <citation type="submission" date="2021-12" db="EMBL/GenBank/DDBJ databases">
        <authorList>
            <person name="Li Y."/>
        </authorList>
    </citation>
    <scope>NUCLEOTIDE SEQUENCE</scope>
    <source>
        <strain evidence="1">DKSPLA3</strain>
    </source>
</reference>
<dbReference type="PROSITE" id="PS51318">
    <property type="entry name" value="TAT"/>
    <property type="match status" value="1"/>
</dbReference>
<gene>
    <name evidence="1" type="ORF">LRX75_08260</name>
</gene>
<dbReference type="EMBL" id="JAJOZR010000004">
    <property type="protein sequence ID" value="MCD7109035.1"/>
    <property type="molecule type" value="Genomic_DNA"/>
</dbReference>
<evidence type="ECO:0000313" key="1">
    <source>
        <dbReference type="EMBL" id="MCD7109035.1"/>
    </source>
</evidence>
<name>A0A9X1NQH0_9HYPH</name>
<dbReference type="SUPFAM" id="SSF52266">
    <property type="entry name" value="SGNH hydrolase"/>
    <property type="match status" value="1"/>
</dbReference>
<protein>
    <submittedName>
        <fullName evidence="1">SGNH/GDSL hydrolase family protein</fullName>
    </submittedName>
</protein>
<dbReference type="Proteomes" id="UP001139089">
    <property type="component" value="Unassembled WGS sequence"/>
</dbReference>
<dbReference type="AlphaFoldDB" id="A0A9X1NQH0"/>
<dbReference type="Pfam" id="PF00657">
    <property type="entry name" value="Lipase_GDSL"/>
    <property type="match status" value="1"/>
</dbReference>
<dbReference type="RefSeq" id="WP_231813405.1">
    <property type="nucleotide sequence ID" value="NZ_JAJOZR010000004.1"/>
</dbReference>
<dbReference type="Gene3D" id="3.40.50.1110">
    <property type="entry name" value="SGNH hydrolase"/>
    <property type="match status" value="1"/>
</dbReference>
<keyword evidence="1" id="KW-0378">Hydrolase</keyword>
<accession>A0A9X1NQH0</accession>
<comment type="caution">
    <text evidence="1">The sequence shown here is derived from an EMBL/GenBank/DDBJ whole genome shotgun (WGS) entry which is preliminary data.</text>
</comment>
<sequence length="828" mass="84617">MDKGNGGIWTIDRRQFLAAAGLAAVASAVGPCAASGSSAIPLSNIANRGQVPNAMGGAKGAKTRMKIATRFVVGAGGALSIAPVFSNFSIVNAGNREVDGDVAYSLVKVSASTQGRTVPFVFDGQRSRSVSAGAIAVLPDPLSVEAFGLKVFAPGTVVHIRMLVDLEAEGLVAVQGNSAYLPGESQLLFDPRQGGDDIDGAGWEIPEGADLWVPAPCPVMLVGTPAQPVTSVAGIGDSILDGAVDVAGDGEAGGGWGRRAAFAAGLPYLSVTRTGDKAQFVSAMSQKSLDLVRRAGATAAILALGTNDIRDGRTADQVSGDLETIRSALRAAGVRHIAQAPVLSETLSPDANTSIEGQKSQQGFGPQSVASAVNETMAAAAGAAAAGQKGPDDIIDIVAAVQTEHRWHVPLFQTELAAPVAAWGGALVLRDAPLPGDHLVFLPVAPVGSSDGAERNWPHVTTVSATHPVTAVLNGGPGAAHDAGTPVRATLSADGIHPQAAGHAAMAAAALPALRRMAANAVTSSGRTGIEIDFVDDIARLDGARVALATVLSCKRDAPGFAQGSAGWHTVAAQHARRADGGGLLIEPAARNLIRNSAATHVSQAGLPRHWSVLGGEGLTLSVLRTGTEAGVSFIDLVWEGVPETDAVTLFFEEAGAIAVPQAAEPGAWTLSCFLARIGAVDTPQLRLGLTELASSAEPLTRHSTDVAAGRHLLRQACTAVVLTPLATHLRPSLSIPCAVGQATRFAFRIGLPQLEQGPAPSSIIPTTGHAAVREADTVGIALPPGRHDLSLTYEDGSTQDVFGVRGPYTLPPDAENRRLVRLAARPG</sequence>
<dbReference type="InterPro" id="IPR001087">
    <property type="entry name" value="GDSL"/>
</dbReference>
<proteinExistence type="predicted"/>
<keyword evidence="2" id="KW-1185">Reference proteome</keyword>
<dbReference type="InterPro" id="IPR036514">
    <property type="entry name" value="SGNH_hydro_sf"/>
</dbReference>
<dbReference type="InterPro" id="IPR006311">
    <property type="entry name" value="TAT_signal"/>
</dbReference>
<dbReference type="InterPro" id="IPR019546">
    <property type="entry name" value="TAT_signal_bac_arc"/>
</dbReference>
<organism evidence="1 2">
    <name type="scientific">Rhizobium quercicola</name>
    <dbReference type="NCBI Taxonomy" id="2901226"/>
    <lineage>
        <taxon>Bacteria</taxon>
        <taxon>Pseudomonadati</taxon>
        <taxon>Pseudomonadota</taxon>
        <taxon>Alphaproteobacteria</taxon>
        <taxon>Hyphomicrobiales</taxon>
        <taxon>Rhizobiaceae</taxon>
        <taxon>Rhizobium/Agrobacterium group</taxon>
        <taxon>Rhizobium</taxon>
    </lineage>
</organism>
<dbReference type="NCBIfam" id="TIGR01409">
    <property type="entry name" value="TAT_signal_seq"/>
    <property type="match status" value="1"/>
</dbReference>